<accession>A0ABS7JKI9</accession>
<protein>
    <submittedName>
        <fullName evidence="1">Uncharacterized protein</fullName>
    </submittedName>
</protein>
<evidence type="ECO:0000313" key="1">
    <source>
        <dbReference type="EMBL" id="MBX7489908.1"/>
    </source>
</evidence>
<organism evidence="1 2">
    <name type="scientific">Helicobacter turcicus</name>
    <dbReference type="NCBI Taxonomy" id="2867412"/>
    <lineage>
        <taxon>Bacteria</taxon>
        <taxon>Pseudomonadati</taxon>
        <taxon>Campylobacterota</taxon>
        <taxon>Epsilonproteobacteria</taxon>
        <taxon>Campylobacterales</taxon>
        <taxon>Helicobacteraceae</taxon>
        <taxon>Helicobacter</taxon>
    </lineage>
</organism>
<reference evidence="1 2" key="1">
    <citation type="submission" date="2021-08" db="EMBL/GenBank/DDBJ databases">
        <title>Helicobacter spp. isolated from feces of Anatolian Ground Squirrel (Spermophilus xanthoprymnus) in Turkey.</title>
        <authorList>
            <person name="Aydin F."/>
            <person name="Abay S."/>
            <person name="Kayman T."/>
            <person name="Karakaya E."/>
            <person name="Saticioglu I.B."/>
        </authorList>
    </citation>
    <scope>NUCLEOTIDE SEQUENCE [LARGE SCALE GENOMIC DNA]</scope>
    <source>
        <strain evidence="1 2">Faydin-H70</strain>
    </source>
</reference>
<evidence type="ECO:0000313" key="2">
    <source>
        <dbReference type="Proteomes" id="UP000700059"/>
    </source>
</evidence>
<dbReference type="RefSeq" id="WP_221531180.1">
    <property type="nucleotide sequence ID" value="NZ_JAIGYP010000001.1"/>
</dbReference>
<comment type="caution">
    <text evidence="1">The sequence shown here is derived from an EMBL/GenBank/DDBJ whole genome shotgun (WGS) entry which is preliminary data.</text>
</comment>
<dbReference type="Proteomes" id="UP000700059">
    <property type="component" value="Unassembled WGS sequence"/>
</dbReference>
<sequence>MQILNSNNALNNLSNFKPKIAVAQSAIDNNAEYLNKRGSDFINAKTAFHAFTHKPHFFTYNDFIGNIQFNVLGESKTFKTAIGDAEIFFDYFGDSALEEGSVGVQQINKMGHLFSLDSNGDGFLNRNDEMFSKLRIKVDRGSGEYETANLSDVVGTIDLYSFIKGYDKNNASQIKEWRNSFFNQRQIMVDGRKLTNTFYPYEDIRMHRDYEMKLFSPEQHYKRIKQEDIRAMFEAYADSGGWINLKDRAVNEALFASGDIITNFAYKKTNLAGVEVLEEFNIVDRLDDGSRTPKYEGMNIREFEENWYKHHPRQTNYEDTYTQTFNKLYDTYYTYKEKFAKEKESLLDDNMVSKEYKDKISQIDNSIGMRNIEREFKKLTGIDFSEERLESVKNALNDPLKQKETIAAMGDLDAVTSMRLEKDGRITLRFDSGREILVDGLYNDTGDLHITKKGERASINLEAQTMDNEELNAIDFSQYGISDGENIVSLQEIGAKMIEKLTNSNGKFAGFLITTGNGEIVADNLFNIYTISLLNKDRTLEVEA</sequence>
<name>A0ABS7JKI9_9HELI</name>
<gene>
    <name evidence="1" type="ORF">K4G57_00225</name>
</gene>
<keyword evidence="2" id="KW-1185">Reference proteome</keyword>
<dbReference type="EMBL" id="JAIGYQ010000001">
    <property type="protein sequence ID" value="MBX7489908.1"/>
    <property type="molecule type" value="Genomic_DNA"/>
</dbReference>
<proteinExistence type="predicted"/>